<proteinExistence type="predicted"/>
<reference evidence="1 2" key="1">
    <citation type="submission" date="2021-03" db="EMBL/GenBank/DDBJ databases">
        <title>Thermosipho ferrireducens sp.nov., an anaerobic thermophilic iron-reducing bacterium isolated from a deep-sea hydrothermal sulfide deposits.</title>
        <authorList>
            <person name="Zeng X."/>
            <person name="Chen Y."/>
            <person name="Shao Z."/>
        </authorList>
    </citation>
    <scope>NUCLEOTIDE SEQUENCE [LARGE SCALE GENOMIC DNA]</scope>
    <source>
        <strain evidence="1 2">JL129W03</strain>
    </source>
</reference>
<dbReference type="Proteomes" id="UP000671862">
    <property type="component" value="Chromosome"/>
</dbReference>
<accession>A0ABX7S4L8</accession>
<gene>
    <name evidence="1" type="ORF">JYK00_06365</name>
</gene>
<dbReference type="RefSeq" id="WP_207566087.1">
    <property type="nucleotide sequence ID" value="NZ_CP071446.1"/>
</dbReference>
<name>A0ABX7S4L8_9BACT</name>
<sequence length="338" mass="40466">MTFTDVHQLWAYSISQKAVYWLGYYRETPGNLFGSLDTLFAIEIDLLFLFSISRTAKVITTLSGPERYFKLFEKAKKMITDYRVSSYENTEELRKYLRKVLKSYRGKNVSMKGICDILTGKTKKVRGNTLKKIIMKKVVDIEVPSPIYNELIKTELEEKFDKSVRKLENLPHFERKLLFISTYMAQVGREKFYLSRKDKFKTAYELLKNVEEFGKYMSKRYETKEFVVEMVEAHPYVEGRKAVVRKAIDRMEIKRLREFVQRYIELDEHDRNLMDRFLRNYGRYDSVRFGIRVKGPEPVSVFAKKYRLKIQPTLLAYWCEDDKRVKRRLERILKELNI</sequence>
<evidence type="ECO:0000313" key="2">
    <source>
        <dbReference type="Proteomes" id="UP000671862"/>
    </source>
</evidence>
<dbReference type="EMBL" id="CP071446">
    <property type="protein sequence ID" value="QTA37362.1"/>
    <property type="molecule type" value="Genomic_DNA"/>
</dbReference>
<protein>
    <submittedName>
        <fullName evidence="1">Uncharacterized protein</fullName>
    </submittedName>
</protein>
<organism evidence="1 2">
    <name type="scientific">Thermosipho ferrireducens</name>
    <dbReference type="NCBI Taxonomy" id="2571116"/>
    <lineage>
        <taxon>Bacteria</taxon>
        <taxon>Thermotogati</taxon>
        <taxon>Thermotogota</taxon>
        <taxon>Thermotogae</taxon>
        <taxon>Thermotogales</taxon>
        <taxon>Fervidobacteriaceae</taxon>
        <taxon>Thermosipho</taxon>
    </lineage>
</organism>
<keyword evidence="2" id="KW-1185">Reference proteome</keyword>
<evidence type="ECO:0000313" key="1">
    <source>
        <dbReference type="EMBL" id="QTA37362.1"/>
    </source>
</evidence>